<comment type="caution">
    <text evidence="2">The sequence shown here is derived from an EMBL/GenBank/DDBJ whole genome shotgun (WGS) entry which is preliminary data.</text>
</comment>
<protein>
    <recommendedName>
        <fullName evidence="1">Rhamnogalacturonase A/B/Epimerase-like pectate lyase domain-containing protein</fullName>
    </recommendedName>
</protein>
<feature type="domain" description="Rhamnogalacturonase A/B/Epimerase-like pectate lyase" evidence="1">
    <location>
        <begin position="31"/>
        <end position="100"/>
    </location>
</feature>
<organism evidence="2">
    <name type="scientific">mine drainage metagenome</name>
    <dbReference type="NCBI Taxonomy" id="410659"/>
    <lineage>
        <taxon>unclassified sequences</taxon>
        <taxon>metagenomes</taxon>
        <taxon>ecological metagenomes</taxon>
    </lineage>
</organism>
<sequence length="130" mass="13170">MAGVTGAVMAGRGAFGSPPATGVAPVSPFARNVLDFGARGNAKTDNTAAFQKALDAVYADGGGIVHIPPGRYLFKGHLTMPANTSLDGVFLAPPAYIHANPVSGTVLLPTEGRGRTDGPPFIAIHGNNCT</sequence>
<proteinExistence type="predicted"/>
<name>T1CVK9_9ZZZZ</name>
<dbReference type="SUPFAM" id="SSF51126">
    <property type="entry name" value="Pectin lyase-like"/>
    <property type="match status" value="1"/>
</dbReference>
<dbReference type="InterPro" id="IPR024535">
    <property type="entry name" value="RHGA/B-epi-like_pectate_lyase"/>
</dbReference>
<reference evidence="2" key="1">
    <citation type="submission" date="2013-08" db="EMBL/GenBank/DDBJ databases">
        <authorList>
            <person name="Mendez C."/>
            <person name="Richter M."/>
            <person name="Ferrer M."/>
            <person name="Sanchez J."/>
        </authorList>
    </citation>
    <scope>NUCLEOTIDE SEQUENCE</scope>
</reference>
<evidence type="ECO:0000259" key="1">
    <source>
        <dbReference type="Pfam" id="PF12708"/>
    </source>
</evidence>
<feature type="non-terminal residue" evidence="2">
    <location>
        <position position="130"/>
    </location>
</feature>
<reference evidence="2" key="2">
    <citation type="journal article" date="2014" name="ISME J.">
        <title>Microbial stratification in low pH oxic and suboxic macroscopic growths along an acid mine drainage.</title>
        <authorList>
            <person name="Mendez-Garcia C."/>
            <person name="Mesa V."/>
            <person name="Sprenger R.R."/>
            <person name="Richter M."/>
            <person name="Diez M.S."/>
            <person name="Solano J."/>
            <person name="Bargiela R."/>
            <person name="Golyshina O.V."/>
            <person name="Manteca A."/>
            <person name="Ramos J.L."/>
            <person name="Gallego J.R."/>
            <person name="Llorente I."/>
            <person name="Martins Dos Santos V.A."/>
            <person name="Jensen O.N."/>
            <person name="Pelaez A.I."/>
            <person name="Sanchez J."/>
            <person name="Ferrer M."/>
        </authorList>
    </citation>
    <scope>NUCLEOTIDE SEQUENCE</scope>
</reference>
<evidence type="ECO:0000313" key="2">
    <source>
        <dbReference type="EMBL" id="EQD73159.1"/>
    </source>
</evidence>
<dbReference type="InterPro" id="IPR011050">
    <property type="entry name" value="Pectin_lyase_fold/virulence"/>
</dbReference>
<dbReference type="AlphaFoldDB" id="T1CVK9"/>
<dbReference type="InterPro" id="IPR012334">
    <property type="entry name" value="Pectin_lyas_fold"/>
</dbReference>
<dbReference type="EMBL" id="AUZX01003712">
    <property type="protein sequence ID" value="EQD73159.1"/>
    <property type="molecule type" value="Genomic_DNA"/>
</dbReference>
<gene>
    <name evidence="2" type="ORF">B1A_05094</name>
</gene>
<dbReference type="Pfam" id="PF12708">
    <property type="entry name" value="Pect-lyase_RHGA_epim"/>
    <property type="match status" value="1"/>
</dbReference>
<accession>T1CVK9</accession>
<dbReference type="Gene3D" id="2.160.20.10">
    <property type="entry name" value="Single-stranded right-handed beta-helix, Pectin lyase-like"/>
    <property type="match status" value="1"/>
</dbReference>